<dbReference type="OrthoDB" id="64318at2759"/>
<gene>
    <name evidence="3" type="primary">LOC113206222</name>
</gene>
<sequence>MTRTTSGFKSNTSKENLSHLLSTVNAEVLKEFVHRCIDKICGRKGPSEEKFCASCGWNHSQFLEANSALEEFLVECVEQDYNRKKIEEFVSLEDNQLQAFLNCLVVRKDELQISLLRQYQNRPSQVLSDFDWKLKWVMGSSSLASYQETLLELDMTAVQHPKVPITSKSPYERISVELTRDDLSTLINTLEKAQECM</sequence>
<evidence type="ECO:0000313" key="3">
    <source>
        <dbReference type="RefSeq" id="XP_026277989.1"/>
    </source>
</evidence>
<organism evidence="2 3">
    <name type="scientific">Frankliniella occidentalis</name>
    <name type="common">Western flower thrips</name>
    <name type="synonym">Euthrips occidentalis</name>
    <dbReference type="NCBI Taxonomy" id="133901"/>
    <lineage>
        <taxon>Eukaryota</taxon>
        <taxon>Metazoa</taxon>
        <taxon>Ecdysozoa</taxon>
        <taxon>Arthropoda</taxon>
        <taxon>Hexapoda</taxon>
        <taxon>Insecta</taxon>
        <taxon>Pterygota</taxon>
        <taxon>Neoptera</taxon>
        <taxon>Paraneoptera</taxon>
        <taxon>Thysanoptera</taxon>
        <taxon>Terebrantia</taxon>
        <taxon>Thripoidea</taxon>
        <taxon>Thripidae</taxon>
        <taxon>Frankliniella</taxon>
    </lineage>
</organism>
<reference evidence="3" key="1">
    <citation type="submission" date="2025-08" db="UniProtKB">
        <authorList>
            <consortium name="RefSeq"/>
        </authorList>
    </citation>
    <scope>IDENTIFICATION</scope>
    <source>
        <tissue evidence="3">Whole organism</tissue>
    </source>
</reference>
<dbReference type="Pfam" id="PF22838">
    <property type="entry name" value="COMMD8_HN"/>
    <property type="match status" value="1"/>
</dbReference>
<dbReference type="Proteomes" id="UP000504606">
    <property type="component" value="Unplaced"/>
</dbReference>
<name>A0A6J1S9X8_FRAOC</name>
<evidence type="ECO:0000259" key="1">
    <source>
        <dbReference type="PROSITE" id="PS51269"/>
    </source>
</evidence>
<dbReference type="InterPro" id="IPR047155">
    <property type="entry name" value="COMMD4/6/7/8"/>
</dbReference>
<dbReference type="InterPro" id="IPR055184">
    <property type="entry name" value="COMMD8_HN"/>
</dbReference>
<proteinExistence type="predicted"/>
<dbReference type="GeneID" id="113206222"/>
<dbReference type="KEGG" id="foc:113206222"/>
<dbReference type="RefSeq" id="XP_026277989.1">
    <property type="nucleotide sequence ID" value="XM_026422204.2"/>
</dbReference>
<dbReference type="AlphaFoldDB" id="A0A6J1S9X8"/>
<dbReference type="PANTHER" id="PTHR16231">
    <property type="entry name" value="COMM DOMAIN-CONTAINING PROTEIN 4-8 FAMILY MEMBER"/>
    <property type="match status" value="1"/>
</dbReference>
<dbReference type="PROSITE" id="PS51269">
    <property type="entry name" value="COMM"/>
    <property type="match status" value="1"/>
</dbReference>
<protein>
    <submittedName>
        <fullName evidence="3">COMM domain-containing protein 8</fullName>
    </submittedName>
</protein>
<feature type="domain" description="COMM" evidence="1">
    <location>
        <begin position="126"/>
        <end position="197"/>
    </location>
</feature>
<dbReference type="Pfam" id="PF07258">
    <property type="entry name" value="COMM_domain"/>
    <property type="match status" value="1"/>
</dbReference>
<evidence type="ECO:0000313" key="2">
    <source>
        <dbReference type="Proteomes" id="UP000504606"/>
    </source>
</evidence>
<keyword evidence="2" id="KW-1185">Reference proteome</keyword>
<dbReference type="InterPro" id="IPR017920">
    <property type="entry name" value="COMM"/>
</dbReference>
<accession>A0A6J1S9X8</accession>
<dbReference type="PANTHER" id="PTHR16231:SF0">
    <property type="entry name" value="COMM DOMAIN-CONTAINING PROTEIN 8"/>
    <property type="match status" value="1"/>
</dbReference>